<keyword evidence="5" id="KW-0636">Prenylation</keyword>
<keyword evidence="3" id="KW-0342">GTP-binding</keyword>
<dbReference type="InterPro" id="IPR050305">
    <property type="entry name" value="Small_GTPase_Rab"/>
</dbReference>
<dbReference type="PROSITE" id="PS51419">
    <property type="entry name" value="RAB"/>
    <property type="match status" value="1"/>
</dbReference>
<dbReference type="GO" id="GO:0003924">
    <property type="term" value="F:GTPase activity"/>
    <property type="evidence" value="ECO:0007669"/>
    <property type="project" value="InterPro"/>
</dbReference>
<keyword evidence="4" id="KW-0449">Lipoprotein</keyword>
<keyword evidence="2" id="KW-0547">Nucleotide-binding</keyword>
<dbReference type="NCBIfam" id="TIGR00231">
    <property type="entry name" value="small_GTP"/>
    <property type="match status" value="1"/>
</dbReference>
<evidence type="ECO:0000256" key="1">
    <source>
        <dbReference type="ARBA" id="ARBA00006270"/>
    </source>
</evidence>
<dbReference type="PROSITE" id="PS51421">
    <property type="entry name" value="RAS"/>
    <property type="match status" value="1"/>
</dbReference>
<keyword evidence="6" id="KW-1185">Reference proteome</keyword>
<reference evidence="7" key="1">
    <citation type="submission" date="2022-11" db="UniProtKB">
        <authorList>
            <consortium name="WormBaseParasite"/>
        </authorList>
    </citation>
    <scope>IDENTIFICATION</scope>
</reference>
<dbReference type="AlphaFoldDB" id="A0A915I1C7"/>
<evidence type="ECO:0000256" key="2">
    <source>
        <dbReference type="ARBA" id="ARBA00022741"/>
    </source>
</evidence>
<protein>
    <submittedName>
        <fullName evidence="7">Ras-related protein Rab-27A</fullName>
    </submittedName>
</protein>
<name>A0A915I1C7_ROMCU</name>
<evidence type="ECO:0000256" key="5">
    <source>
        <dbReference type="ARBA" id="ARBA00023289"/>
    </source>
</evidence>
<dbReference type="SMART" id="SM00175">
    <property type="entry name" value="RAB"/>
    <property type="match status" value="1"/>
</dbReference>
<dbReference type="PRINTS" id="PR00449">
    <property type="entry name" value="RASTRNSFRMNG"/>
</dbReference>
<evidence type="ECO:0000313" key="6">
    <source>
        <dbReference type="Proteomes" id="UP000887565"/>
    </source>
</evidence>
<dbReference type="InterPro" id="IPR027417">
    <property type="entry name" value="P-loop_NTPase"/>
</dbReference>
<evidence type="ECO:0000256" key="4">
    <source>
        <dbReference type="ARBA" id="ARBA00023288"/>
    </source>
</evidence>
<evidence type="ECO:0000313" key="7">
    <source>
        <dbReference type="WBParaSite" id="nRc.2.0.1.t07272-RA"/>
    </source>
</evidence>
<dbReference type="FunFam" id="3.40.50.300:FF:001447">
    <property type="entry name" value="Ras-related protein Rab-1B"/>
    <property type="match status" value="1"/>
</dbReference>
<dbReference type="Proteomes" id="UP000887565">
    <property type="component" value="Unplaced"/>
</dbReference>
<dbReference type="InterPro" id="IPR005225">
    <property type="entry name" value="Small_GTP-bd"/>
</dbReference>
<dbReference type="InterPro" id="IPR001806">
    <property type="entry name" value="Small_GTPase"/>
</dbReference>
<dbReference type="Pfam" id="PF00071">
    <property type="entry name" value="Ras"/>
    <property type="match status" value="1"/>
</dbReference>
<evidence type="ECO:0000256" key="3">
    <source>
        <dbReference type="ARBA" id="ARBA00023134"/>
    </source>
</evidence>
<organism evidence="6 7">
    <name type="scientific">Romanomermis culicivorax</name>
    <name type="common">Nematode worm</name>
    <dbReference type="NCBI Taxonomy" id="13658"/>
    <lineage>
        <taxon>Eukaryota</taxon>
        <taxon>Metazoa</taxon>
        <taxon>Ecdysozoa</taxon>
        <taxon>Nematoda</taxon>
        <taxon>Enoplea</taxon>
        <taxon>Dorylaimia</taxon>
        <taxon>Mermithida</taxon>
        <taxon>Mermithoidea</taxon>
        <taxon>Mermithidae</taxon>
        <taxon>Romanomermis</taxon>
    </lineage>
</organism>
<accession>A0A915I1C7</accession>
<dbReference type="SUPFAM" id="SSF52540">
    <property type="entry name" value="P-loop containing nucleoside triphosphate hydrolases"/>
    <property type="match status" value="1"/>
</dbReference>
<dbReference type="PANTHER" id="PTHR47980">
    <property type="entry name" value="LD44762P"/>
    <property type="match status" value="1"/>
</dbReference>
<dbReference type="SMART" id="SM00173">
    <property type="entry name" value="RAS"/>
    <property type="match status" value="1"/>
</dbReference>
<dbReference type="OMA" id="FINTRNW"/>
<comment type="similarity">
    <text evidence="1">Belongs to the small GTPase superfamily. Rab family.</text>
</comment>
<dbReference type="Gene3D" id="3.40.50.300">
    <property type="entry name" value="P-loop containing nucleotide triphosphate hydrolases"/>
    <property type="match status" value="1"/>
</dbReference>
<dbReference type="WBParaSite" id="nRc.2.0.1.t07272-RA">
    <property type="protein sequence ID" value="nRc.2.0.1.t07272-RA"/>
    <property type="gene ID" value="nRc.2.0.1.g07272"/>
</dbReference>
<dbReference type="GO" id="GO:0005525">
    <property type="term" value="F:GTP binding"/>
    <property type="evidence" value="ECO:0007669"/>
    <property type="project" value="UniProtKB-KW"/>
</dbReference>
<proteinExistence type="inferred from homology"/>
<sequence length="220" mass="25139">MATSNDYDYLLKFLALGDSAVGKTSFLYQYTDRTFTGQFISTVGIDFREKKVVYKNPHAATGKSGAPSVRGQRVLLQLWDTAGQERFRSLTTAFYRDAMGFLLLFDITNERSFLNLRDWVSQLKLHAYSENVDVIICGNKCDLEDKRQAFFSARDGNFGTFLQSPLIKRCFLMRSRRHSWLQPAKNSAARTSFCGFQKLPASHPQPKKILRVATRNRIVV</sequence>
<dbReference type="SMART" id="SM00174">
    <property type="entry name" value="RHO"/>
    <property type="match status" value="1"/>
</dbReference>